<evidence type="ECO:0000313" key="3">
    <source>
        <dbReference type="Proteomes" id="UP001203665"/>
    </source>
</evidence>
<comment type="caution">
    <text evidence="2">The sequence shown here is derived from an EMBL/GenBank/DDBJ whole genome shotgun (WGS) entry which is preliminary data.</text>
</comment>
<dbReference type="NCBIfam" id="TIGR02876">
    <property type="entry name" value="spore_yqfD"/>
    <property type="match status" value="1"/>
</dbReference>
<keyword evidence="3" id="KW-1185">Reference proteome</keyword>
<dbReference type="InterPro" id="IPR010690">
    <property type="entry name" value="YqfD"/>
</dbReference>
<sequence>MINQWMKHIKGFVFVEITGVYTERLLNACLNKGLAIWSIRKMDENRLGFYLALEDVPMMRSLLKKFECKMFFKKRRGGPFLIAKMKKRTGFTLGVVSFFILILVCSQMVWGIQVKGGSPKIANEVENAALELGIKRGTFQMTLPPVEKIQQEMQQRVTDATWIGVRQKGTIYEFEIVEHQLPEEAELLSPRHLVAKKKAVIYKMFVEHGHAEVKVNDFVQPGDLLVSGIIGTNKKSQQTVPTKGQVLGEIWYTSNVTVPLEASFTTLTGKHSSRYFVSFNDFNVPIWGFGKPKYQNVQEFEEVKTLNVFGWKFLLR</sequence>
<keyword evidence="1" id="KW-1133">Transmembrane helix</keyword>
<protein>
    <submittedName>
        <fullName evidence="2">Sporulation protein YqfD</fullName>
    </submittedName>
</protein>
<dbReference type="Proteomes" id="UP001203665">
    <property type="component" value="Unassembled WGS sequence"/>
</dbReference>
<dbReference type="Pfam" id="PF06898">
    <property type="entry name" value="YqfD"/>
    <property type="match status" value="1"/>
</dbReference>
<keyword evidence="1" id="KW-0472">Membrane</keyword>
<dbReference type="EMBL" id="JAMQJY010000006">
    <property type="protein sequence ID" value="MCM2677852.1"/>
    <property type="molecule type" value="Genomic_DNA"/>
</dbReference>
<organism evidence="2 3">
    <name type="scientific">Alkalicoccobacillus plakortidis</name>
    <dbReference type="NCBI Taxonomy" id="444060"/>
    <lineage>
        <taxon>Bacteria</taxon>
        <taxon>Bacillati</taxon>
        <taxon>Bacillota</taxon>
        <taxon>Bacilli</taxon>
        <taxon>Bacillales</taxon>
        <taxon>Bacillaceae</taxon>
        <taxon>Alkalicoccobacillus</taxon>
    </lineage>
</organism>
<keyword evidence="1" id="KW-0812">Transmembrane</keyword>
<reference evidence="2" key="1">
    <citation type="submission" date="2022-06" db="EMBL/GenBank/DDBJ databases">
        <title>Alkalicoccobacillus porphyridii sp. nov., isolated from a marine red alga, Porphyridium purpureum and reclassification of Shouchella plakortidis and Shouchella gibsonii as Alkalicoccobacillus plakortidis comb. nov. and Alkalicoccobacillus gibsonii comb. nov.</title>
        <authorList>
            <person name="Kim K.H."/>
            <person name="Lee J.K."/>
            <person name="Han D.M."/>
            <person name="Baek J.H."/>
            <person name="Jeon C.O."/>
        </authorList>
    </citation>
    <scope>NUCLEOTIDE SEQUENCE</scope>
    <source>
        <strain evidence="2">DSM 19153</strain>
    </source>
</reference>
<evidence type="ECO:0000256" key="1">
    <source>
        <dbReference type="SAM" id="Phobius"/>
    </source>
</evidence>
<proteinExistence type="predicted"/>
<feature type="transmembrane region" description="Helical" evidence="1">
    <location>
        <begin position="90"/>
        <end position="110"/>
    </location>
</feature>
<accession>A0ABT0XPL6</accession>
<name>A0ABT0XPL6_9BACI</name>
<gene>
    <name evidence="2" type="primary">yqfD</name>
    <name evidence="2" type="ORF">NDM98_22175</name>
</gene>
<evidence type="ECO:0000313" key="2">
    <source>
        <dbReference type="EMBL" id="MCM2677852.1"/>
    </source>
</evidence>